<dbReference type="Gene3D" id="3.10.450.50">
    <property type="match status" value="1"/>
</dbReference>
<dbReference type="PANTHER" id="PTHR31723:SF5">
    <property type="entry name" value="OS01G0248500 PROTEIN"/>
    <property type="match status" value="1"/>
</dbReference>
<dbReference type="InterPro" id="IPR053218">
    <property type="entry name" value="Pathogen-related_defense"/>
</dbReference>
<protein>
    <recommendedName>
        <fullName evidence="3">Pathogen-related protein</fullName>
    </recommendedName>
</protein>
<dbReference type="InterPro" id="IPR032710">
    <property type="entry name" value="NTF2-like_dom_sf"/>
</dbReference>
<dbReference type="EMBL" id="JACEFO010001663">
    <property type="protein sequence ID" value="KAF8724044.1"/>
    <property type="molecule type" value="Genomic_DNA"/>
</dbReference>
<dbReference type="Proteomes" id="UP000636709">
    <property type="component" value="Unassembled WGS sequence"/>
</dbReference>
<dbReference type="OrthoDB" id="65445at2759"/>
<name>A0A835KDT5_9POAL</name>
<comment type="caution">
    <text evidence="1">The sequence shown here is derived from an EMBL/GenBank/DDBJ whole genome shotgun (WGS) entry which is preliminary data.</text>
</comment>
<organism evidence="1 2">
    <name type="scientific">Digitaria exilis</name>
    <dbReference type="NCBI Taxonomy" id="1010633"/>
    <lineage>
        <taxon>Eukaryota</taxon>
        <taxon>Viridiplantae</taxon>
        <taxon>Streptophyta</taxon>
        <taxon>Embryophyta</taxon>
        <taxon>Tracheophyta</taxon>
        <taxon>Spermatophyta</taxon>
        <taxon>Magnoliopsida</taxon>
        <taxon>Liliopsida</taxon>
        <taxon>Poales</taxon>
        <taxon>Poaceae</taxon>
        <taxon>PACMAD clade</taxon>
        <taxon>Panicoideae</taxon>
        <taxon>Panicodae</taxon>
        <taxon>Paniceae</taxon>
        <taxon>Anthephorinae</taxon>
        <taxon>Digitaria</taxon>
    </lineage>
</organism>
<accession>A0A835KDT5</accession>
<evidence type="ECO:0000313" key="1">
    <source>
        <dbReference type="EMBL" id="KAF8724044.1"/>
    </source>
</evidence>
<dbReference type="SUPFAM" id="SSF54427">
    <property type="entry name" value="NTF2-like"/>
    <property type="match status" value="1"/>
</dbReference>
<evidence type="ECO:0000313" key="2">
    <source>
        <dbReference type="Proteomes" id="UP000636709"/>
    </source>
</evidence>
<proteinExistence type="predicted"/>
<dbReference type="PANTHER" id="PTHR31723">
    <property type="entry name" value="PATHOGENESIS-RELATED FAMILY PROTEIN"/>
    <property type="match status" value="1"/>
</dbReference>
<gene>
    <name evidence="1" type="ORF">HU200_021053</name>
</gene>
<dbReference type="AlphaFoldDB" id="A0A835KDT5"/>
<reference evidence="1" key="1">
    <citation type="submission" date="2020-07" db="EMBL/GenBank/DDBJ databases">
        <title>Genome sequence and genetic diversity analysis of an under-domesticated orphan crop, white fonio (Digitaria exilis).</title>
        <authorList>
            <person name="Bennetzen J.L."/>
            <person name="Chen S."/>
            <person name="Ma X."/>
            <person name="Wang X."/>
            <person name="Yssel A.E.J."/>
            <person name="Chaluvadi S.R."/>
            <person name="Johnson M."/>
            <person name="Gangashetty P."/>
            <person name="Hamidou F."/>
            <person name="Sanogo M.D."/>
            <person name="Zwaenepoel A."/>
            <person name="Wallace J."/>
            <person name="Van De Peer Y."/>
            <person name="Van Deynze A."/>
        </authorList>
    </citation>
    <scope>NUCLEOTIDE SEQUENCE</scope>
    <source>
        <tissue evidence="1">Leaves</tissue>
    </source>
</reference>
<sequence>MRTNRGGSTAKLLAASPSAMAAAEVGGDKYRSYIHGESEKDTVWRTGAPPNYDVVNKLFEDERTHEKVQRLLKTWEMELVHKVRPEDQKTVNSDKYSASTNGEIAGRPIAIAGRNEAFTSGHELNSPLIHTALSRAEVMAIGGYNHFLRTKLPPELRIFDPDKETLDSAMATFLTAFPRGFAIEVLEVYSGPPKIAFKFRHWGYMEGPFKGHPPHGQRVEFIGVCIFHVDEEMKVEKSEYFYERGNFLAGFLSPLAADAAAAVIRDHDGAVTASPCCDLPSPPPTPALWSAADEGTGSPEGYLLQNELIFLLARSPQFVVVGGDKYRSYIHGESEKDTVWRTGAPPNYDVVNKLFEDERTHVRTDGLSAIAALALRLCFAEAIRFFASPMSSGDPGEKVQRLLKTWEMELVHKVRPEDQKTVNSEKYSAITNGQMITGLSPAPAPAAEELLLPAMDQSINQSPLTHADALPAGMEPLFMADLMAIGSYNNFLRTKLPPEHRIFDPDKETLRCSMATFLTAFPRGFRGAQDRLQVQALGLHGGAHHGQRVEFFGICIFLVDEEMKVEKSEFFYERGNFLAGFLSPPAADAAASGSDCPVMRGT</sequence>
<evidence type="ECO:0008006" key="3">
    <source>
        <dbReference type="Google" id="ProtNLM"/>
    </source>
</evidence>
<keyword evidence="2" id="KW-1185">Reference proteome</keyword>